<feature type="transmembrane region" description="Helical" evidence="17">
    <location>
        <begin position="388"/>
        <end position="414"/>
    </location>
</feature>
<dbReference type="CDD" id="cd10324">
    <property type="entry name" value="SLC6sbd"/>
    <property type="match status" value="1"/>
</dbReference>
<evidence type="ECO:0000256" key="14">
    <source>
        <dbReference type="PIRSR" id="PIRSR600175-1"/>
    </source>
</evidence>
<dbReference type="PANTHER" id="PTHR11616:SF321">
    <property type="entry name" value="SODIUM-DEPENDENT NUTRIENT AMINO ACID TRANSPORTER 1-RELATED"/>
    <property type="match status" value="1"/>
</dbReference>
<dbReference type="PANTHER" id="PTHR11616">
    <property type="entry name" value="SODIUM/CHLORIDE DEPENDENT TRANSPORTER"/>
    <property type="match status" value="1"/>
</dbReference>
<proteinExistence type="inferred from homology"/>
<dbReference type="GO" id="GO:0005886">
    <property type="term" value="C:plasma membrane"/>
    <property type="evidence" value="ECO:0007669"/>
    <property type="project" value="TreeGrafter"/>
</dbReference>
<keyword evidence="6" id="KW-0029">Amino-acid transport</keyword>
<dbReference type="PRINTS" id="PR00176">
    <property type="entry name" value="NANEUSMPORT"/>
</dbReference>
<dbReference type="GO" id="GO:0015179">
    <property type="term" value="F:L-amino acid transmembrane transporter activity"/>
    <property type="evidence" value="ECO:0007669"/>
    <property type="project" value="TreeGrafter"/>
</dbReference>
<keyword evidence="3 16" id="KW-0813">Transport</keyword>
<keyword evidence="8 14" id="KW-0915">Sodium</keyword>
<dbReference type="PROSITE" id="PS00754">
    <property type="entry name" value="NA_NEUROTRAN_SYMP_2"/>
    <property type="match status" value="1"/>
</dbReference>
<dbReference type="GO" id="GO:0089718">
    <property type="term" value="P:amino acid import across plasma membrane"/>
    <property type="evidence" value="ECO:0007669"/>
    <property type="project" value="TreeGrafter"/>
</dbReference>
<keyword evidence="12" id="KW-0739">Sodium transport</keyword>
<feature type="transmembrane region" description="Helical" evidence="17">
    <location>
        <begin position="502"/>
        <end position="521"/>
    </location>
</feature>
<feature type="disulfide bond" evidence="15">
    <location>
        <begin position="168"/>
        <end position="177"/>
    </location>
</feature>
<dbReference type="PROSITE" id="PS50267">
    <property type="entry name" value="NA_NEUROTRAN_SYMP_3"/>
    <property type="match status" value="1"/>
</dbReference>
<dbReference type="Proteomes" id="UP001497623">
    <property type="component" value="Unassembled WGS sequence"/>
</dbReference>
<evidence type="ECO:0000256" key="13">
    <source>
        <dbReference type="ARBA" id="ARBA00037785"/>
    </source>
</evidence>
<feature type="transmembrane region" description="Helical" evidence="17">
    <location>
        <begin position="218"/>
        <end position="239"/>
    </location>
</feature>
<comment type="function">
    <text evidence="13">Unusual broad substrate spectrum amino acid:sodium cotransporter that promotes absorption of the D isomers of essential amino acids. Neutral amino acids are the preferred substrates, especially methionine and phenylalanine.</text>
</comment>
<evidence type="ECO:0000256" key="10">
    <source>
        <dbReference type="ARBA" id="ARBA00023136"/>
    </source>
</evidence>
<keyword evidence="10 17" id="KW-0472">Membrane</keyword>
<feature type="non-terminal residue" evidence="18">
    <location>
        <position position="538"/>
    </location>
</feature>
<dbReference type="InterPro" id="IPR037272">
    <property type="entry name" value="SNS_sf"/>
</dbReference>
<name>A0AAV2S720_MEGNR</name>
<evidence type="ECO:0000256" key="17">
    <source>
        <dbReference type="SAM" id="Phobius"/>
    </source>
</evidence>
<comment type="similarity">
    <text evidence="2 16">Belongs to the sodium:neurotransmitter symporter (SNF) (TC 2.A.22) family.</text>
</comment>
<protein>
    <recommendedName>
        <fullName evidence="16">Transporter</fullName>
    </recommendedName>
</protein>
<evidence type="ECO:0000313" key="18">
    <source>
        <dbReference type="EMBL" id="CAL4164006.1"/>
    </source>
</evidence>
<dbReference type="PROSITE" id="PS00610">
    <property type="entry name" value="NA_NEUROTRAN_SYMP_1"/>
    <property type="match status" value="1"/>
</dbReference>
<feature type="binding site" evidence="14">
    <location>
        <position position="404"/>
    </location>
    <ligand>
        <name>Na(+)</name>
        <dbReference type="ChEBI" id="CHEBI:29101"/>
        <label>1</label>
    </ligand>
</feature>
<keyword evidence="19" id="KW-1185">Reference proteome</keyword>
<evidence type="ECO:0000256" key="9">
    <source>
        <dbReference type="ARBA" id="ARBA00023065"/>
    </source>
</evidence>
<feature type="transmembrane region" description="Helical" evidence="17">
    <location>
        <begin position="135"/>
        <end position="156"/>
    </location>
</feature>
<feature type="transmembrane region" description="Helical" evidence="17">
    <location>
        <begin position="326"/>
        <end position="348"/>
    </location>
</feature>
<feature type="transmembrane region" description="Helical" evidence="17">
    <location>
        <begin position="457"/>
        <end position="481"/>
    </location>
</feature>
<evidence type="ECO:0000256" key="11">
    <source>
        <dbReference type="ARBA" id="ARBA00023180"/>
    </source>
</evidence>
<feature type="transmembrane region" description="Helical" evidence="17">
    <location>
        <begin position="290"/>
        <end position="314"/>
    </location>
</feature>
<dbReference type="GO" id="GO:0046872">
    <property type="term" value="F:metal ion binding"/>
    <property type="evidence" value="ECO:0007669"/>
    <property type="project" value="UniProtKB-KW"/>
</dbReference>
<keyword evidence="5 16" id="KW-0769">Symport</keyword>
<evidence type="ECO:0000256" key="16">
    <source>
        <dbReference type="RuleBase" id="RU003732"/>
    </source>
</evidence>
<feature type="binding site" evidence="14">
    <location>
        <position position="66"/>
    </location>
    <ligand>
        <name>Na(+)</name>
        <dbReference type="ChEBI" id="CHEBI:29101"/>
        <label>1</label>
    </ligand>
</feature>
<evidence type="ECO:0000256" key="5">
    <source>
        <dbReference type="ARBA" id="ARBA00022847"/>
    </source>
</evidence>
<keyword evidence="11" id="KW-0325">Glycoprotein</keyword>
<comment type="subcellular location">
    <subcellularLocation>
        <location evidence="1">Membrane</location>
        <topology evidence="1">Multi-pass membrane protein</topology>
    </subcellularLocation>
</comment>
<dbReference type="AlphaFoldDB" id="A0AAV2S720"/>
<feature type="transmembrane region" description="Helical" evidence="17">
    <location>
        <begin position="251"/>
        <end position="278"/>
    </location>
</feature>
<evidence type="ECO:0000256" key="12">
    <source>
        <dbReference type="ARBA" id="ARBA00023201"/>
    </source>
</evidence>
<feature type="binding site" evidence="14">
    <location>
        <position position="301"/>
    </location>
    <ligand>
        <name>Na(+)</name>
        <dbReference type="ChEBI" id="CHEBI:29101"/>
        <label>1</label>
    </ligand>
</feature>
<keyword evidence="15" id="KW-1015">Disulfide bond</keyword>
<evidence type="ECO:0000313" key="19">
    <source>
        <dbReference type="Proteomes" id="UP001497623"/>
    </source>
</evidence>
<gene>
    <name evidence="18" type="ORF">MNOR_LOCUS33076</name>
</gene>
<organism evidence="18 19">
    <name type="scientific">Meganyctiphanes norvegica</name>
    <name type="common">Northern krill</name>
    <name type="synonym">Thysanopoda norvegica</name>
    <dbReference type="NCBI Taxonomy" id="48144"/>
    <lineage>
        <taxon>Eukaryota</taxon>
        <taxon>Metazoa</taxon>
        <taxon>Ecdysozoa</taxon>
        <taxon>Arthropoda</taxon>
        <taxon>Crustacea</taxon>
        <taxon>Multicrustacea</taxon>
        <taxon>Malacostraca</taxon>
        <taxon>Eumalacostraca</taxon>
        <taxon>Eucarida</taxon>
        <taxon>Euphausiacea</taxon>
        <taxon>Euphausiidae</taxon>
        <taxon>Meganyctiphanes</taxon>
    </lineage>
</organism>
<evidence type="ECO:0000256" key="2">
    <source>
        <dbReference type="ARBA" id="ARBA00006459"/>
    </source>
</evidence>
<dbReference type="GO" id="GO:0005283">
    <property type="term" value="F:amino acid:sodium symporter activity"/>
    <property type="evidence" value="ECO:0007669"/>
    <property type="project" value="TreeGrafter"/>
</dbReference>
<feature type="transmembrane region" description="Helical" evidence="17">
    <location>
        <begin position="426"/>
        <end position="445"/>
    </location>
</feature>
<dbReference type="InterPro" id="IPR000175">
    <property type="entry name" value="Na/ntran_symport"/>
</dbReference>
<evidence type="ECO:0000256" key="1">
    <source>
        <dbReference type="ARBA" id="ARBA00004141"/>
    </source>
</evidence>
<evidence type="ECO:0000256" key="15">
    <source>
        <dbReference type="PIRSR" id="PIRSR600175-2"/>
    </source>
</evidence>
<evidence type="ECO:0000256" key="3">
    <source>
        <dbReference type="ARBA" id="ARBA00022448"/>
    </source>
</evidence>
<keyword evidence="4 16" id="KW-0812">Transmembrane</keyword>
<keyword evidence="7 17" id="KW-1133">Transmembrane helix</keyword>
<feature type="transmembrane region" description="Helical" evidence="17">
    <location>
        <begin position="78"/>
        <end position="97"/>
    </location>
</feature>
<accession>A0AAV2S720</accession>
<evidence type="ECO:0000256" key="4">
    <source>
        <dbReference type="ARBA" id="ARBA00022692"/>
    </source>
</evidence>
<feature type="binding site" evidence="14">
    <location>
        <position position="70"/>
    </location>
    <ligand>
        <name>Na(+)</name>
        <dbReference type="ChEBI" id="CHEBI:29101"/>
        <label>1</label>
    </ligand>
</feature>
<dbReference type="SUPFAM" id="SSF161070">
    <property type="entry name" value="SNF-like"/>
    <property type="match status" value="1"/>
</dbReference>
<feature type="binding site" evidence="14">
    <location>
        <position position="400"/>
    </location>
    <ligand>
        <name>Na(+)</name>
        <dbReference type="ChEBI" id="CHEBI:29101"/>
        <label>1</label>
    </ligand>
</feature>
<evidence type="ECO:0000256" key="6">
    <source>
        <dbReference type="ARBA" id="ARBA00022970"/>
    </source>
</evidence>
<comment type="caution">
    <text evidence="18">The sequence shown here is derived from an EMBL/GenBank/DDBJ whole genome shotgun (WGS) entry which is preliminary data.</text>
</comment>
<dbReference type="EMBL" id="CAXKWB010046617">
    <property type="protein sequence ID" value="CAL4164006.1"/>
    <property type="molecule type" value="Genomic_DNA"/>
</dbReference>
<reference evidence="18 19" key="1">
    <citation type="submission" date="2024-05" db="EMBL/GenBank/DDBJ databases">
        <authorList>
            <person name="Wallberg A."/>
        </authorList>
    </citation>
    <scope>NUCLEOTIDE SEQUENCE [LARGE SCALE GENOMIC DNA]</scope>
</reference>
<keyword evidence="14" id="KW-0479">Metal-binding</keyword>
<keyword evidence="9" id="KW-0406">Ion transport</keyword>
<sequence length="538" mass="60184">MPPHSPELEDDESEAKPANYFCMQSWYISLRQFQEVTVTPENDDENSRAQWDTPIEFLLSCVAMSVGLGNIWRFPFTAYQNGGGAFLIPYICVLLFIGKPLYYMELCIGQFASRGSGKVWEMCPAMQGIGYGQAMATWVVLTYYVSIMAVAAYYFFASFQSVLPWAVCGDWANHLNCAEPDETNVTHSSISSSQAYFIHEVLEEDSEGLASGLGAPEWKLTLCLLFSWILIFVVICKGVQSSGKAAYFTALFPYFVLLILLIRGCTLTGAWTGIWYFLKPQWARLLEPKVWFEAIGQCFFSLSVGFGPIITMASYNQFQHNVHRDVTIISITDTCTSLLAGVTIFAILGHLAHNLDKEVADVITSGGTSLAFVSYPDVLTRFTFAPQFFAVIFFLMLFTLGIGSGTGLASSVVTILCDDFPLIKKWIIALIVCTIGFLCGIFYMTPQGQSILVLMDYYGCVIPILLFAIFEIITISWIYGVNNLCRDIEFMLERKTNYYWKFCWAILIPIILPIIFIYRLAAGEPLEYAGVVFSTGAN</sequence>
<dbReference type="Pfam" id="PF00209">
    <property type="entry name" value="SNF"/>
    <property type="match status" value="1"/>
</dbReference>
<evidence type="ECO:0000256" key="7">
    <source>
        <dbReference type="ARBA" id="ARBA00022989"/>
    </source>
</evidence>
<evidence type="ECO:0000256" key="8">
    <source>
        <dbReference type="ARBA" id="ARBA00023053"/>
    </source>
</evidence>